<dbReference type="EMBL" id="FNDU01000001">
    <property type="protein sequence ID" value="SDH51285.1"/>
    <property type="molecule type" value="Genomic_DNA"/>
</dbReference>
<keyword evidence="1" id="KW-0812">Transmembrane</keyword>
<dbReference type="Proteomes" id="UP000199017">
    <property type="component" value="Unassembled WGS sequence"/>
</dbReference>
<proteinExistence type="predicted"/>
<accession>A0A1G8D0J7</accession>
<evidence type="ECO:0000256" key="1">
    <source>
        <dbReference type="SAM" id="Phobius"/>
    </source>
</evidence>
<organism evidence="2 3">
    <name type="scientific">Alteribacillus bidgolensis</name>
    <dbReference type="NCBI Taxonomy" id="930129"/>
    <lineage>
        <taxon>Bacteria</taxon>
        <taxon>Bacillati</taxon>
        <taxon>Bacillota</taxon>
        <taxon>Bacilli</taxon>
        <taxon>Bacillales</taxon>
        <taxon>Bacillaceae</taxon>
        <taxon>Alteribacillus</taxon>
    </lineage>
</organism>
<reference evidence="2 3" key="1">
    <citation type="submission" date="2016-10" db="EMBL/GenBank/DDBJ databases">
        <authorList>
            <person name="de Groot N.N."/>
        </authorList>
    </citation>
    <scope>NUCLEOTIDE SEQUENCE [LARGE SCALE GENOMIC DNA]</scope>
    <source>
        <strain evidence="3">P4B,CCM 7963,CECT 7998,DSM 25260,IBRC-M 10614,KCTC 13821</strain>
    </source>
</reference>
<feature type="transmembrane region" description="Helical" evidence="1">
    <location>
        <begin position="27"/>
        <end position="46"/>
    </location>
</feature>
<sequence length="85" mass="9749">MTHYNLNTNAEFYAEGIQLNEDHFGCIVTPLSHLLVLMAGLLLIFMKEGKFRLFEHFELETVAETIHNEHISLSVFPPCTKWGIS</sequence>
<name>A0A1G8D0J7_9BACI</name>
<evidence type="ECO:0000313" key="3">
    <source>
        <dbReference type="Proteomes" id="UP000199017"/>
    </source>
</evidence>
<protein>
    <submittedName>
        <fullName evidence="2">Uncharacterized protein</fullName>
    </submittedName>
</protein>
<dbReference type="AlphaFoldDB" id="A0A1G8D0J7"/>
<keyword evidence="1" id="KW-0472">Membrane</keyword>
<gene>
    <name evidence="2" type="ORF">SAMN05216352_101511</name>
</gene>
<dbReference type="SUPFAM" id="SSF56801">
    <property type="entry name" value="Acetyl-CoA synthetase-like"/>
    <property type="match status" value="1"/>
</dbReference>
<keyword evidence="3" id="KW-1185">Reference proteome</keyword>
<dbReference type="RefSeq" id="WP_091580415.1">
    <property type="nucleotide sequence ID" value="NZ_FNDU01000001.1"/>
</dbReference>
<dbReference type="Gene3D" id="3.40.50.980">
    <property type="match status" value="1"/>
</dbReference>
<keyword evidence="1" id="KW-1133">Transmembrane helix</keyword>
<evidence type="ECO:0000313" key="2">
    <source>
        <dbReference type="EMBL" id="SDH51285.1"/>
    </source>
</evidence>